<dbReference type="Gene3D" id="1.10.287.2610">
    <property type="match status" value="1"/>
</dbReference>
<feature type="coiled-coil region" evidence="1">
    <location>
        <begin position="55"/>
        <end position="173"/>
    </location>
</feature>
<name>A0A917HN41_9SPHI</name>
<sequence length="313" mass="35308">MQEEIHTMQETGTESNPEEIRRDSTKIYFFVVAIAALLATNIYFYIKYKNTGDKVYELTNEKVNMQAEIDRIEAELDRLTGENVELSASLKTAQDSVRSTITALRSELAQNNITKEQLASAKQEINELKQQVASYLTNVENLRSENAKLTSERDDLKEEISTSSERVTELEEQNTDLVGKIRLASALKVSNISINGIRERSGDKQSVEARARRVDKFKIDFTIADNPLAEVGMHDVYLRVIDPNGNLRTTDNGLFEVEGNQIQYTYKTAISFQNDGASYAIEWTDTKGFQKGTYTILLYADNSVMGQSSIVLK</sequence>
<feature type="transmembrane region" description="Helical" evidence="2">
    <location>
        <begin position="27"/>
        <end position="46"/>
    </location>
</feature>
<evidence type="ECO:0000256" key="1">
    <source>
        <dbReference type="SAM" id="Coils"/>
    </source>
</evidence>
<dbReference type="RefSeq" id="WP_188505363.1">
    <property type="nucleotide sequence ID" value="NZ_BMER01000001.1"/>
</dbReference>
<protein>
    <recommendedName>
        <fullName evidence="5">Chromosome segregation protein SMC</fullName>
    </recommendedName>
</protein>
<evidence type="ECO:0008006" key="5">
    <source>
        <dbReference type="Google" id="ProtNLM"/>
    </source>
</evidence>
<keyword evidence="2" id="KW-1133">Transmembrane helix</keyword>
<keyword evidence="1" id="KW-0175">Coiled coil</keyword>
<dbReference type="AlphaFoldDB" id="A0A917HN41"/>
<gene>
    <name evidence="3" type="ORF">GCM10007415_15960</name>
</gene>
<keyword evidence="2" id="KW-0472">Membrane</keyword>
<reference evidence="3" key="2">
    <citation type="submission" date="2020-09" db="EMBL/GenBank/DDBJ databases">
        <authorList>
            <person name="Sun Q."/>
            <person name="Zhou Y."/>
        </authorList>
    </citation>
    <scope>NUCLEOTIDE SEQUENCE</scope>
    <source>
        <strain evidence="3">CGMCC 1.12195</strain>
    </source>
</reference>
<dbReference type="EMBL" id="BMER01000001">
    <property type="protein sequence ID" value="GGG83688.1"/>
    <property type="molecule type" value="Genomic_DNA"/>
</dbReference>
<comment type="caution">
    <text evidence="3">The sequence shown here is derived from an EMBL/GenBank/DDBJ whole genome shotgun (WGS) entry which is preliminary data.</text>
</comment>
<proteinExistence type="predicted"/>
<evidence type="ECO:0000256" key="2">
    <source>
        <dbReference type="SAM" id="Phobius"/>
    </source>
</evidence>
<keyword evidence="2" id="KW-0812">Transmembrane</keyword>
<dbReference type="Proteomes" id="UP000660862">
    <property type="component" value="Unassembled WGS sequence"/>
</dbReference>
<reference evidence="3" key="1">
    <citation type="journal article" date="2014" name="Int. J. Syst. Evol. Microbiol.">
        <title>Complete genome sequence of Corynebacterium casei LMG S-19264T (=DSM 44701T), isolated from a smear-ripened cheese.</title>
        <authorList>
            <consortium name="US DOE Joint Genome Institute (JGI-PGF)"/>
            <person name="Walter F."/>
            <person name="Albersmeier A."/>
            <person name="Kalinowski J."/>
            <person name="Ruckert C."/>
        </authorList>
    </citation>
    <scope>NUCLEOTIDE SEQUENCE</scope>
    <source>
        <strain evidence="3">CGMCC 1.12195</strain>
    </source>
</reference>
<organism evidence="3 4">
    <name type="scientific">Parapedobacter pyrenivorans</name>
    <dbReference type="NCBI Taxonomy" id="1305674"/>
    <lineage>
        <taxon>Bacteria</taxon>
        <taxon>Pseudomonadati</taxon>
        <taxon>Bacteroidota</taxon>
        <taxon>Sphingobacteriia</taxon>
        <taxon>Sphingobacteriales</taxon>
        <taxon>Sphingobacteriaceae</taxon>
        <taxon>Parapedobacter</taxon>
    </lineage>
</organism>
<accession>A0A917HN41</accession>
<keyword evidence="4" id="KW-1185">Reference proteome</keyword>
<evidence type="ECO:0000313" key="4">
    <source>
        <dbReference type="Proteomes" id="UP000660862"/>
    </source>
</evidence>
<evidence type="ECO:0000313" key="3">
    <source>
        <dbReference type="EMBL" id="GGG83688.1"/>
    </source>
</evidence>